<organism evidence="1 2">
    <name type="scientific">Araneus ventricosus</name>
    <name type="common">Orbweaver spider</name>
    <name type="synonym">Epeira ventricosa</name>
    <dbReference type="NCBI Taxonomy" id="182803"/>
    <lineage>
        <taxon>Eukaryota</taxon>
        <taxon>Metazoa</taxon>
        <taxon>Ecdysozoa</taxon>
        <taxon>Arthropoda</taxon>
        <taxon>Chelicerata</taxon>
        <taxon>Arachnida</taxon>
        <taxon>Araneae</taxon>
        <taxon>Araneomorphae</taxon>
        <taxon>Entelegynae</taxon>
        <taxon>Araneoidea</taxon>
        <taxon>Araneidae</taxon>
        <taxon>Araneus</taxon>
    </lineage>
</organism>
<dbReference type="OrthoDB" id="8197165at2759"/>
<gene>
    <name evidence="1" type="ORF">AVEN_120405_1</name>
</gene>
<sequence length="97" mass="11115">MLVLPKQKKVQHLLQSTIEELCTATEIQLRKQGKRDSAAIIKELSAASPNRGTTIKKARMFFLRKPATLSPKQALVLMVDNGLSTRRYQRIREQRKI</sequence>
<name>A0A4Y2TLY4_ARAVE</name>
<proteinExistence type="predicted"/>
<keyword evidence="2" id="KW-1185">Reference proteome</keyword>
<evidence type="ECO:0000313" key="2">
    <source>
        <dbReference type="Proteomes" id="UP000499080"/>
    </source>
</evidence>
<dbReference type="Proteomes" id="UP000499080">
    <property type="component" value="Unassembled WGS sequence"/>
</dbReference>
<dbReference type="AlphaFoldDB" id="A0A4Y2TLY4"/>
<protein>
    <submittedName>
        <fullName evidence="1">Uncharacterized protein</fullName>
    </submittedName>
</protein>
<comment type="caution">
    <text evidence="1">The sequence shown here is derived from an EMBL/GenBank/DDBJ whole genome shotgun (WGS) entry which is preliminary data.</text>
</comment>
<dbReference type="EMBL" id="BGPR01029140">
    <property type="protein sequence ID" value="GBO00744.1"/>
    <property type="molecule type" value="Genomic_DNA"/>
</dbReference>
<reference evidence="1 2" key="1">
    <citation type="journal article" date="2019" name="Sci. Rep.">
        <title>Orb-weaving spider Araneus ventricosus genome elucidates the spidroin gene catalogue.</title>
        <authorList>
            <person name="Kono N."/>
            <person name="Nakamura H."/>
            <person name="Ohtoshi R."/>
            <person name="Moran D.A.P."/>
            <person name="Shinohara A."/>
            <person name="Yoshida Y."/>
            <person name="Fujiwara M."/>
            <person name="Mori M."/>
            <person name="Tomita M."/>
            <person name="Arakawa K."/>
        </authorList>
    </citation>
    <scope>NUCLEOTIDE SEQUENCE [LARGE SCALE GENOMIC DNA]</scope>
</reference>
<accession>A0A4Y2TLY4</accession>
<evidence type="ECO:0000313" key="1">
    <source>
        <dbReference type="EMBL" id="GBO00744.1"/>
    </source>
</evidence>